<evidence type="ECO:0000256" key="13">
    <source>
        <dbReference type="ARBA" id="ARBA00047880"/>
    </source>
</evidence>
<evidence type="ECO:0000256" key="2">
    <source>
        <dbReference type="ARBA" id="ARBA00004726"/>
    </source>
</evidence>
<comment type="catalytic activity">
    <reaction evidence="14 15">
        <text>FMN + ATP + H(+) = FAD + diphosphate</text>
        <dbReference type="Rhea" id="RHEA:17237"/>
        <dbReference type="ChEBI" id="CHEBI:15378"/>
        <dbReference type="ChEBI" id="CHEBI:30616"/>
        <dbReference type="ChEBI" id="CHEBI:33019"/>
        <dbReference type="ChEBI" id="CHEBI:57692"/>
        <dbReference type="ChEBI" id="CHEBI:58210"/>
        <dbReference type="EC" id="2.7.7.2"/>
    </reaction>
</comment>
<dbReference type="NCBIfam" id="NF004160">
    <property type="entry name" value="PRK05627.1-3"/>
    <property type="match status" value="1"/>
</dbReference>
<evidence type="ECO:0000313" key="18">
    <source>
        <dbReference type="Proteomes" id="UP001499951"/>
    </source>
</evidence>
<organism evidence="17 18">
    <name type="scientific">Rhizomicrobium electricum</name>
    <dbReference type="NCBI Taxonomy" id="480070"/>
    <lineage>
        <taxon>Bacteria</taxon>
        <taxon>Pseudomonadati</taxon>
        <taxon>Pseudomonadota</taxon>
        <taxon>Alphaproteobacteria</taxon>
        <taxon>Micropepsales</taxon>
        <taxon>Micropepsaceae</taxon>
        <taxon>Rhizomicrobium</taxon>
    </lineage>
</organism>
<dbReference type="PANTHER" id="PTHR22749:SF6">
    <property type="entry name" value="RIBOFLAVIN KINASE"/>
    <property type="match status" value="1"/>
</dbReference>
<evidence type="ECO:0000256" key="9">
    <source>
        <dbReference type="ARBA" id="ARBA00022777"/>
    </source>
</evidence>
<evidence type="ECO:0000256" key="3">
    <source>
        <dbReference type="ARBA" id="ARBA00005201"/>
    </source>
</evidence>
<evidence type="ECO:0000256" key="10">
    <source>
        <dbReference type="ARBA" id="ARBA00022827"/>
    </source>
</evidence>
<protein>
    <recommendedName>
        <fullName evidence="15">Riboflavin biosynthesis protein</fullName>
    </recommendedName>
    <domain>
        <recommendedName>
            <fullName evidence="15">Riboflavin kinase</fullName>
            <ecNumber evidence="15">2.7.1.26</ecNumber>
        </recommendedName>
        <alternativeName>
            <fullName evidence="15">Flavokinase</fullName>
        </alternativeName>
    </domain>
    <domain>
        <recommendedName>
            <fullName evidence="15">FMN adenylyltransferase</fullName>
            <ecNumber evidence="15">2.7.7.2</ecNumber>
        </recommendedName>
        <alternativeName>
            <fullName evidence="15">FAD pyrophosphorylase</fullName>
        </alternativeName>
        <alternativeName>
            <fullName evidence="15">FAD synthase</fullName>
        </alternativeName>
    </domain>
</protein>
<dbReference type="InterPro" id="IPR023465">
    <property type="entry name" value="Riboflavin_kinase_dom_sf"/>
</dbReference>
<dbReference type="CDD" id="cd02064">
    <property type="entry name" value="FAD_synthetase_N"/>
    <property type="match status" value="1"/>
</dbReference>
<dbReference type="Gene3D" id="3.40.50.620">
    <property type="entry name" value="HUPs"/>
    <property type="match status" value="1"/>
</dbReference>
<keyword evidence="4 15" id="KW-0285">Flavoprotein</keyword>
<keyword evidence="18" id="KW-1185">Reference proteome</keyword>
<keyword evidence="5 15" id="KW-0288">FMN</keyword>
<keyword evidence="6 15" id="KW-0808">Transferase</keyword>
<comment type="catalytic activity">
    <reaction evidence="13 15">
        <text>riboflavin + ATP = FMN + ADP + H(+)</text>
        <dbReference type="Rhea" id="RHEA:14357"/>
        <dbReference type="ChEBI" id="CHEBI:15378"/>
        <dbReference type="ChEBI" id="CHEBI:30616"/>
        <dbReference type="ChEBI" id="CHEBI:57986"/>
        <dbReference type="ChEBI" id="CHEBI:58210"/>
        <dbReference type="ChEBI" id="CHEBI:456216"/>
        <dbReference type="EC" id="2.7.1.26"/>
    </reaction>
</comment>
<keyword evidence="12" id="KW-0511">Multifunctional enzyme</keyword>
<dbReference type="PANTHER" id="PTHR22749">
    <property type="entry name" value="RIBOFLAVIN KINASE/FMN ADENYLYLTRANSFERASE"/>
    <property type="match status" value="1"/>
</dbReference>
<dbReference type="NCBIfam" id="NF004159">
    <property type="entry name" value="PRK05627.1-2"/>
    <property type="match status" value="1"/>
</dbReference>
<evidence type="ECO:0000256" key="4">
    <source>
        <dbReference type="ARBA" id="ARBA00022630"/>
    </source>
</evidence>
<evidence type="ECO:0000256" key="7">
    <source>
        <dbReference type="ARBA" id="ARBA00022695"/>
    </source>
</evidence>
<comment type="function">
    <text evidence="1">Catalyzes the phosphorylation of riboflavin to FMN followed by the adenylation of FMN to FAD.</text>
</comment>
<keyword evidence="11 15" id="KW-0067">ATP-binding</keyword>
<evidence type="ECO:0000256" key="8">
    <source>
        <dbReference type="ARBA" id="ARBA00022741"/>
    </source>
</evidence>
<dbReference type="InterPro" id="IPR023468">
    <property type="entry name" value="Riboflavin_kinase"/>
</dbReference>
<gene>
    <name evidence="17" type="ORF">GCM10008942_16790</name>
</gene>
<dbReference type="InterPro" id="IPR004821">
    <property type="entry name" value="Cyt_trans-like"/>
</dbReference>
<reference evidence="17 18" key="1">
    <citation type="journal article" date="2019" name="Int. J. Syst. Evol. Microbiol.">
        <title>The Global Catalogue of Microorganisms (GCM) 10K type strain sequencing project: providing services to taxonomists for standard genome sequencing and annotation.</title>
        <authorList>
            <consortium name="The Broad Institute Genomics Platform"/>
            <consortium name="The Broad Institute Genome Sequencing Center for Infectious Disease"/>
            <person name="Wu L."/>
            <person name="Ma J."/>
        </authorList>
    </citation>
    <scope>NUCLEOTIDE SEQUENCE [LARGE SCALE GENOMIC DNA]</scope>
    <source>
        <strain evidence="17 18">JCM 15089</strain>
    </source>
</reference>
<name>A0ABN1EKY3_9PROT</name>
<dbReference type="EC" id="2.7.7.2" evidence="15"/>
<evidence type="ECO:0000256" key="11">
    <source>
        <dbReference type="ARBA" id="ARBA00022840"/>
    </source>
</evidence>
<dbReference type="Pfam" id="PF01687">
    <property type="entry name" value="Flavokinase"/>
    <property type="match status" value="1"/>
</dbReference>
<dbReference type="Pfam" id="PF06574">
    <property type="entry name" value="FAD_syn"/>
    <property type="match status" value="1"/>
</dbReference>
<keyword evidence="8 15" id="KW-0547">Nucleotide-binding</keyword>
<comment type="caution">
    <text evidence="17">The sequence shown here is derived from an EMBL/GenBank/DDBJ whole genome shotgun (WGS) entry which is preliminary data.</text>
</comment>
<evidence type="ECO:0000313" key="17">
    <source>
        <dbReference type="EMBL" id="GAA0568811.1"/>
    </source>
</evidence>
<dbReference type="NCBIfam" id="TIGR00083">
    <property type="entry name" value="ribF"/>
    <property type="match status" value="1"/>
</dbReference>
<evidence type="ECO:0000256" key="1">
    <source>
        <dbReference type="ARBA" id="ARBA00002121"/>
    </source>
</evidence>
<feature type="domain" description="Riboflavin kinase" evidence="16">
    <location>
        <begin position="184"/>
        <end position="312"/>
    </location>
</feature>
<dbReference type="InterPro" id="IPR002606">
    <property type="entry name" value="Riboflavin_kinase_bac"/>
</dbReference>
<evidence type="ECO:0000256" key="15">
    <source>
        <dbReference type="PIRNR" id="PIRNR004491"/>
    </source>
</evidence>
<keyword evidence="7 15" id="KW-0548">Nucleotidyltransferase</keyword>
<dbReference type="SUPFAM" id="SSF52374">
    <property type="entry name" value="Nucleotidylyl transferase"/>
    <property type="match status" value="1"/>
</dbReference>
<evidence type="ECO:0000256" key="5">
    <source>
        <dbReference type="ARBA" id="ARBA00022643"/>
    </source>
</evidence>
<evidence type="ECO:0000256" key="6">
    <source>
        <dbReference type="ARBA" id="ARBA00022679"/>
    </source>
</evidence>
<proteinExistence type="inferred from homology"/>
<dbReference type="SUPFAM" id="SSF82114">
    <property type="entry name" value="Riboflavin kinase-like"/>
    <property type="match status" value="1"/>
</dbReference>
<dbReference type="SMART" id="SM00904">
    <property type="entry name" value="Flavokinase"/>
    <property type="match status" value="1"/>
</dbReference>
<dbReference type="GO" id="GO:0016301">
    <property type="term" value="F:kinase activity"/>
    <property type="evidence" value="ECO:0007669"/>
    <property type="project" value="UniProtKB-KW"/>
</dbReference>
<dbReference type="InterPro" id="IPR015865">
    <property type="entry name" value="Riboflavin_kinase_bac/euk"/>
</dbReference>
<evidence type="ECO:0000259" key="16">
    <source>
        <dbReference type="SMART" id="SM00904"/>
    </source>
</evidence>
<dbReference type="PIRSF" id="PIRSF004491">
    <property type="entry name" value="FAD_Synth"/>
    <property type="match status" value="1"/>
</dbReference>
<comment type="pathway">
    <text evidence="2 15">Cofactor biosynthesis; FAD biosynthesis; FAD from FMN: step 1/1.</text>
</comment>
<dbReference type="InterPro" id="IPR014729">
    <property type="entry name" value="Rossmann-like_a/b/a_fold"/>
</dbReference>
<keyword evidence="9 15" id="KW-0418">Kinase</keyword>
<dbReference type="NCBIfam" id="TIGR00125">
    <property type="entry name" value="cyt_tran_rel"/>
    <property type="match status" value="1"/>
</dbReference>
<dbReference type="EMBL" id="BAAADD010000004">
    <property type="protein sequence ID" value="GAA0568811.1"/>
    <property type="molecule type" value="Genomic_DNA"/>
</dbReference>
<dbReference type="Gene3D" id="2.40.30.30">
    <property type="entry name" value="Riboflavin kinase-like"/>
    <property type="match status" value="1"/>
</dbReference>
<evidence type="ECO:0000256" key="12">
    <source>
        <dbReference type="ARBA" id="ARBA00023268"/>
    </source>
</evidence>
<accession>A0ABN1EKY3</accession>
<dbReference type="EC" id="2.7.1.26" evidence="15"/>
<comment type="pathway">
    <text evidence="3 15">Cofactor biosynthesis; FMN biosynthesis; FMN from riboflavin (ATP route): step 1/1.</text>
</comment>
<sequence length="313" mass="34658">MKIFRHIAGIPREYKGAVVAIGNFDGVHRGHQALIRRAIRHAEVRGVPCAVLTFEPTSREFFQPGAEPIRLTPFRSKAHILAKLGVDAMFALPFDGEMAHHTAQDFVLELLVKGLEVECVVVGSDFRFGAHRTGDGAVLAYMGEMEGFAVEIFPTVMAGMEEKISSTLIRTLLREGHPDDAARLLGHPFVIEGRVEHGEKRGRTLGFPTLNMHLDGYLRPAYGIYAVRTSVIEDEVVTARYDGVANFGIRPMFEIEAPLMETYLFDFSGDLYGKQIAVELVAYLRPEAKFASVEALKAQMTKDVADAKQVLRG</sequence>
<dbReference type="Proteomes" id="UP001499951">
    <property type="component" value="Unassembled WGS sequence"/>
</dbReference>
<keyword evidence="10 15" id="KW-0274">FAD</keyword>
<dbReference type="InterPro" id="IPR015864">
    <property type="entry name" value="FAD_synthase"/>
</dbReference>
<evidence type="ECO:0000256" key="14">
    <source>
        <dbReference type="ARBA" id="ARBA00049494"/>
    </source>
</evidence>
<comment type="similarity">
    <text evidence="15">Belongs to the ribF family.</text>
</comment>
<dbReference type="RefSeq" id="WP_166929808.1">
    <property type="nucleotide sequence ID" value="NZ_BAAADD010000004.1"/>
</dbReference>